<organism evidence="1">
    <name type="scientific">marine sediment metagenome</name>
    <dbReference type="NCBI Taxonomy" id="412755"/>
    <lineage>
        <taxon>unclassified sequences</taxon>
        <taxon>metagenomes</taxon>
        <taxon>ecological metagenomes</taxon>
    </lineage>
</organism>
<sequence length="132" mass="14907">SSPFPNLEHYRYPINLNVIGTSPNNILKLRFISQGLTSVYGFSLATRESVTDILYTAETYNLEEQREWKDIISTIDDPNGYLEETDNSAIVNPVFRQTVEKNDYTLDLIDAKEGLTLSGFVKGKGKIAIEEI</sequence>
<reference evidence="1" key="1">
    <citation type="journal article" date="2014" name="Front. Microbiol.">
        <title>High frequency of phylogenetically diverse reductive dehalogenase-homologous genes in deep subseafloor sedimentary metagenomes.</title>
        <authorList>
            <person name="Kawai M."/>
            <person name="Futagami T."/>
            <person name="Toyoda A."/>
            <person name="Takaki Y."/>
            <person name="Nishi S."/>
            <person name="Hori S."/>
            <person name="Arai W."/>
            <person name="Tsubouchi T."/>
            <person name="Morono Y."/>
            <person name="Uchiyama I."/>
            <person name="Ito T."/>
            <person name="Fujiyama A."/>
            <person name="Inagaki F."/>
            <person name="Takami H."/>
        </authorList>
    </citation>
    <scope>NUCLEOTIDE SEQUENCE</scope>
    <source>
        <strain evidence="1">Expedition CK06-06</strain>
    </source>
</reference>
<accession>X1A0P2</accession>
<evidence type="ECO:0000313" key="1">
    <source>
        <dbReference type="EMBL" id="GAG53856.1"/>
    </source>
</evidence>
<protein>
    <submittedName>
        <fullName evidence="1">Uncharacterized protein</fullName>
    </submittedName>
</protein>
<dbReference type="EMBL" id="BART01007062">
    <property type="protein sequence ID" value="GAG53856.1"/>
    <property type="molecule type" value="Genomic_DNA"/>
</dbReference>
<name>X1A0P2_9ZZZZ</name>
<dbReference type="AlphaFoldDB" id="X1A0P2"/>
<gene>
    <name evidence="1" type="ORF">S01H4_16116</name>
</gene>
<comment type="caution">
    <text evidence="1">The sequence shown here is derived from an EMBL/GenBank/DDBJ whole genome shotgun (WGS) entry which is preliminary data.</text>
</comment>
<feature type="non-terminal residue" evidence="1">
    <location>
        <position position="1"/>
    </location>
</feature>
<proteinExistence type="predicted"/>